<evidence type="ECO:0000256" key="1">
    <source>
        <dbReference type="SAM" id="Phobius"/>
    </source>
</evidence>
<feature type="transmembrane region" description="Helical" evidence="1">
    <location>
        <begin position="7"/>
        <end position="29"/>
    </location>
</feature>
<reference evidence="2" key="1">
    <citation type="submission" date="2020-10" db="EMBL/GenBank/DDBJ databases">
        <authorList>
            <person name="Gilroy R."/>
        </authorList>
    </citation>
    <scope>NUCLEOTIDE SEQUENCE</scope>
    <source>
        <strain evidence="2">11159</strain>
    </source>
</reference>
<organism evidence="2 3">
    <name type="scientific">Candidatus Onthovivens merdipullorum</name>
    <dbReference type="NCBI Taxonomy" id="2840889"/>
    <lineage>
        <taxon>Bacteria</taxon>
        <taxon>Bacillati</taxon>
        <taxon>Bacillota</taxon>
        <taxon>Bacilli</taxon>
        <taxon>Bacillales</taxon>
        <taxon>Candidatus Onthovivens</taxon>
    </lineage>
</organism>
<evidence type="ECO:0000313" key="2">
    <source>
        <dbReference type="EMBL" id="MBO8427120.1"/>
    </source>
</evidence>
<dbReference type="AlphaFoldDB" id="A0A9D9DJ63"/>
<keyword evidence="1" id="KW-0472">Membrane</keyword>
<protein>
    <submittedName>
        <fullName evidence="2">Uncharacterized protein</fullName>
    </submittedName>
</protein>
<keyword evidence="1" id="KW-0812">Transmembrane</keyword>
<feature type="transmembrane region" description="Helical" evidence="1">
    <location>
        <begin position="98"/>
        <end position="120"/>
    </location>
</feature>
<keyword evidence="1" id="KW-1133">Transmembrane helix</keyword>
<evidence type="ECO:0000313" key="3">
    <source>
        <dbReference type="Proteomes" id="UP000823613"/>
    </source>
</evidence>
<dbReference type="Proteomes" id="UP000823613">
    <property type="component" value="Unassembled WGS sequence"/>
</dbReference>
<feature type="transmembrane region" description="Helical" evidence="1">
    <location>
        <begin position="63"/>
        <end position="86"/>
    </location>
</feature>
<gene>
    <name evidence="2" type="ORF">IAC58_00970</name>
</gene>
<reference evidence="2" key="2">
    <citation type="journal article" date="2021" name="PeerJ">
        <title>Extensive microbial diversity within the chicken gut microbiome revealed by metagenomics and culture.</title>
        <authorList>
            <person name="Gilroy R."/>
            <person name="Ravi A."/>
            <person name="Getino M."/>
            <person name="Pursley I."/>
            <person name="Horton D.L."/>
            <person name="Alikhan N.F."/>
            <person name="Baker D."/>
            <person name="Gharbi K."/>
            <person name="Hall N."/>
            <person name="Watson M."/>
            <person name="Adriaenssens E.M."/>
            <person name="Foster-Nyarko E."/>
            <person name="Jarju S."/>
            <person name="Secka A."/>
            <person name="Antonio M."/>
            <person name="Oren A."/>
            <person name="Chaudhuri R.R."/>
            <person name="La Ragione R."/>
            <person name="Hildebrand F."/>
            <person name="Pallen M.J."/>
        </authorList>
    </citation>
    <scope>NUCLEOTIDE SEQUENCE</scope>
    <source>
        <strain evidence="2">11159</strain>
    </source>
</reference>
<sequence>MKLASKVFLILGAVADVFIFIFGIIYAVISGMKEMIYQEVTGKYYSQYTEAQLRELADATSTIILILGLIMIIIGIIGFIFAIITVTKLSKATNKKQIIVPAIFSLIFSCFIGGLLTLLIPQEDFDEGKKEVFAKASEDSASDITERLKKLDELEKNGTITKEEKEKIKLKILDKYTK</sequence>
<dbReference type="EMBL" id="JADIMY010000017">
    <property type="protein sequence ID" value="MBO8427120.1"/>
    <property type="molecule type" value="Genomic_DNA"/>
</dbReference>
<comment type="caution">
    <text evidence="2">The sequence shown here is derived from an EMBL/GenBank/DDBJ whole genome shotgun (WGS) entry which is preliminary data.</text>
</comment>
<accession>A0A9D9DJ63</accession>
<name>A0A9D9DJ63_9BACL</name>
<proteinExistence type="predicted"/>